<dbReference type="PANTHER" id="PTHR34322:SF2">
    <property type="entry name" value="TRANSPOSASE IS200-LIKE DOMAIN-CONTAINING PROTEIN"/>
    <property type="match status" value="1"/>
</dbReference>
<dbReference type="EMBL" id="CAKLCM010000003">
    <property type="protein sequence ID" value="CAH0529836.1"/>
    <property type="molecule type" value="Genomic_DNA"/>
</dbReference>
<protein>
    <recommendedName>
        <fullName evidence="1">Transposase IS200-like domain-containing protein</fullName>
    </recommendedName>
</protein>
<evidence type="ECO:0000313" key="2">
    <source>
        <dbReference type="EMBL" id="CAH0529836.1"/>
    </source>
</evidence>
<dbReference type="PANTHER" id="PTHR34322">
    <property type="entry name" value="TRANSPOSASE, Y1_TNP DOMAIN-CONTAINING"/>
    <property type="match status" value="1"/>
</dbReference>
<dbReference type="Proteomes" id="UP000838160">
    <property type="component" value="Unassembled WGS sequence"/>
</dbReference>
<reference evidence="2" key="1">
    <citation type="submission" date="2021-12" db="EMBL/GenBank/DDBJ databases">
        <authorList>
            <person name="Rodrigo-Torres L."/>
            <person name="Arahal R. D."/>
            <person name="Lucena T."/>
        </authorList>
    </citation>
    <scope>NUCLEOTIDE SEQUENCE</scope>
    <source>
        <strain evidence="2">CECT 8226</strain>
    </source>
</reference>
<feature type="domain" description="Transposase IS200-like" evidence="1">
    <location>
        <begin position="12"/>
        <end position="187"/>
    </location>
</feature>
<evidence type="ECO:0000313" key="3">
    <source>
        <dbReference type="Proteomes" id="UP000838160"/>
    </source>
</evidence>
<accession>A0ABM8ZMS0</accession>
<sequence>MTQARSQQVCLEATSYYHCVSRCVRRTFLCGYDEQSQTSYEHRRGWIQSRIKQLSQIFCIDICAYAVMSNHYHVVVHINQQQAKALSDFDVIERWSQLHTKPVLIQRLLSNQIKSVAELNAANEIVEQWRERLYSLSWFMRELNFDIAMKANREEDCKGHFWESRYKSQALLDDKALLAAMAYTDLNPIRAGTAKRSETSDYTSVQDRLKALNRGQHTAPCLHPFVGSSTNDMLAGIPFRLMDYLELVDWTGRQLRQGKARINPELPPLLERLSLTQQEWLKVCTQLEKQRATLVGGKASFPSVLIKMQRHRMCGYQLG</sequence>
<evidence type="ECO:0000259" key="1">
    <source>
        <dbReference type="SMART" id="SM01321"/>
    </source>
</evidence>
<dbReference type="RefSeq" id="WP_237486398.1">
    <property type="nucleotide sequence ID" value="NZ_CAKLCM010000003.1"/>
</dbReference>
<proteinExistence type="predicted"/>
<name>A0ABM8ZMS0_9VIBR</name>
<dbReference type="SMART" id="SM01321">
    <property type="entry name" value="Y1_Tnp"/>
    <property type="match status" value="1"/>
</dbReference>
<organism evidence="2 3">
    <name type="scientific">Vibrio hippocampi</name>
    <dbReference type="NCBI Taxonomy" id="654686"/>
    <lineage>
        <taxon>Bacteria</taxon>
        <taxon>Pseudomonadati</taxon>
        <taxon>Pseudomonadota</taxon>
        <taxon>Gammaproteobacteria</taxon>
        <taxon>Vibrionales</taxon>
        <taxon>Vibrionaceae</taxon>
        <taxon>Vibrio</taxon>
    </lineage>
</organism>
<dbReference type="InterPro" id="IPR002686">
    <property type="entry name" value="Transposase_17"/>
</dbReference>
<comment type="caution">
    <text evidence="2">The sequence shown here is derived from an EMBL/GenBank/DDBJ whole genome shotgun (WGS) entry which is preliminary data.</text>
</comment>
<keyword evidence="3" id="KW-1185">Reference proteome</keyword>
<dbReference type="SUPFAM" id="SSF143422">
    <property type="entry name" value="Transposase IS200-like"/>
    <property type="match status" value="1"/>
</dbReference>
<gene>
    <name evidence="2" type="ORF">VHP8226_03592</name>
</gene>
<dbReference type="Gene3D" id="3.30.70.1290">
    <property type="entry name" value="Transposase IS200-like"/>
    <property type="match status" value="1"/>
</dbReference>
<dbReference type="InterPro" id="IPR036515">
    <property type="entry name" value="Transposase_17_sf"/>
</dbReference>